<keyword evidence="4 7" id="KW-0812">Transmembrane</keyword>
<gene>
    <name evidence="9" type="ORF">DFR64_1028</name>
</gene>
<evidence type="ECO:0000313" key="10">
    <source>
        <dbReference type="Proteomes" id="UP000256388"/>
    </source>
</evidence>
<keyword evidence="5 7" id="KW-1133">Transmembrane helix</keyword>
<feature type="transmembrane region" description="Helical" evidence="7">
    <location>
        <begin position="302"/>
        <end position="324"/>
    </location>
</feature>
<protein>
    <submittedName>
        <fullName evidence="9">PAT family beta-lactamase induction signal transducer AmpG</fullName>
    </submittedName>
</protein>
<feature type="transmembrane region" description="Helical" evidence="7">
    <location>
        <begin position="365"/>
        <end position="385"/>
    </location>
</feature>
<feature type="transmembrane region" description="Helical" evidence="7">
    <location>
        <begin position="208"/>
        <end position="228"/>
    </location>
</feature>
<feature type="transmembrane region" description="Helical" evidence="7">
    <location>
        <begin position="7"/>
        <end position="30"/>
    </location>
</feature>
<comment type="caution">
    <text evidence="9">The sequence shown here is derived from an EMBL/GenBank/DDBJ whole genome shotgun (WGS) entry which is preliminary data.</text>
</comment>
<evidence type="ECO:0000256" key="1">
    <source>
        <dbReference type="ARBA" id="ARBA00004651"/>
    </source>
</evidence>
<dbReference type="PANTHER" id="PTHR12778:SF10">
    <property type="entry name" value="MAJOR FACILITATOR SUPERFAMILY DOMAIN-CONTAINING PROTEIN 3"/>
    <property type="match status" value="1"/>
</dbReference>
<keyword evidence="10" id="KW-1185">Reference proteome</keyword>
<feature type="transmembrane region" description="Helical" evidence="7">
    <location>
        <begin position="101"/>
        <end position="120"/>
    </location>
</feature>
<dbReference type="AlphaFoldDB" id="A0A347ZSK1"/>
<dbReference type="InterPro" id="IPR020846">
    <property type="entry name" value="MFS_dom"/>
</dbReference>
<dbReference type="RefSeq" id="WP_116224291.1">
    <property type="nucleotide sequence ID" value="NZ_AP018437.1"/>
</dbReference>
<evidence type="ECO:0000256" key="5">
    <source>
        <dbReference type="ARBA" id="ARBA00022989"/>
    </source>
</evidence>
<dbReference type="Pfam" id="PF07690">
    <property type="entry name" value="MFS_1"/>
    <property type="match status" value="1"/>
</dbReference>
<dbReference type="GO" id="GO:0005886">
    <property type="term" value="C:plasma membrane"/>
    <property type="evidence" value="ECO:0007669"/>
    <property type="project" value="UniProtKB-SubCell"/>
</dbReference>
<feature type="transmembrane region" description="Helical" evidence="7">
    <location>
        <begin position="42"/>
        <end position="64"/>
    </location>
</feature>
<comment type="similarity">
    <text evidence="2">Belongs to the major facilitator superfamily. Folate-biopterin transporter (TC 2.A.71) family.</text>
</comment>
<comment type="subcellular location">
    <subcellularLocation>
        <location evidence="1">Cell membrane</location>
        <topology evidence="1">Multi-pass membrane protein</topology>
    </subcellularLocation>
</comment>
<dbReference type="InterPro" id="IPR036259">
    <property type="entry name" value="MFS_trans_sf"/>
</dbReference>
<organism evidence="9 10">
    <name type="scientific">Pelolinea submarina</name>
    <dbReference type="NCBI Taxonomy" id="913107"/>
    <lineage>
        <taxon>Bacteria</taxon>
        <taxon>Bacillati</taxon>
        <taxon>Chloroflexota</taxon>
        <taxon>Anaerolineae</taxon>
        <taxon>Anaerolineales</taxon>
        <taxon>Anaerolineaceae</taxon>
        <taxon>Pelolinea</taxon>
    </lineage>
</organism>
<evidence type="ECO:0000256" key="2">
    <source>
        <dbReference type="ARBA" id="ARBA00007015"/>
    </source>
</evidence>
<dbReference type="PANTHER" id="PTHR12778">
    <property type="entry name" value="SOLUTE CARRIER FAMILY 33 ACETYL-COA TRANSPORTER -RELATED"/>
    <property type="match status" value="1"/>
</dbReference>
<dbReference type="Pfam" id="PF03092">
    <property type="entry name" value="BT1"/>
    <property type="match status" value="1"/>
</dbReference>
<accession>A0A347ZSK1</accession>
<feature type="transmembrane region" description="Helical" evidence="7">
    <location>
        <begin position="240"/>
        <end position="265"/>
    </location>
</feature>
<feature type="transmembrane region" description="Helical" evidence="7">
    <location>
        <begin position="76"/>
        <end position="95"/>
    </location>
</feature>
<keyword evidence="3" id="KW-0813">Transport</keyword>
<feature type="transmembrane region" description="Helical" evidence="7">
    <location>
        <begin position="168"/>
        <end position="187"/>
    </location>
</feature>
<dbReference type="InterPro" id="IPR011701">
    <property type="entry name" value="MFS"/>
</dbReference>
<sequence>MNKTRRYAMFAMLYFAQGSIMSFFTALNALYLQSFGLDMSQIGVIGTIAMIPFILKIFLGMLSDKVNFFGLGHRKPYIIIGLIVQATCLILLPLIDPSVDFMAYALLAFVLMTGMALYDTCTDGLALDTTPVEEEGIIQSFMVGGRAVGMVVVSAVLGVLVYKTSWTFGFYFLAAATLLPLPLVFLSKESKRASDRIFEWSAFSCFKNSSVIGLAVLGALYSLIIYGANQIVNPSLSAHFGINYATAGFISTVLGIGTVLGSLAAGKLTEKIGQKRSVQIALVVSIFAIGLLAAIIAPWMAWVLVFTFGLAFGFYETVFMAISMHITDGRIAATMFSILMAVANIGTGIGLGLTGVLADVAGYDATFLILAVLNIAAWPLINLIFKPGKEC</sequence>
<proteinExistence type="inferred from homology"/>
<evidence type="ECO:0000256" key="4">
    <source>
        <dbReference type="ARBA" id="ARBA00022692"/>
    </source>
</evidence>
<dbReference type="EMBL" id="QUMS01000001">
    <property type="protein sequence ID" value="REG11151.1"/>
    <property type="molecule type" value="Genomic_DNA"/>
</dbReference>
<feature type="transmembrane region" description="Helical" evidence="7">
    <location>
        <begin position="141"/>
        <end position="162"/>
    </location>
</feature>
<evidence type="ECO:0000256" key="3">
    <source>
        <dbReference type="ARBA" id="ARBA00022448"/>
    </source>
</evidence>
<keyword evidence="6 7" id="KW-0472">Membrane</keyword>
<dbReference type="GO" id="GO:0022857">
    <property type="term" value="F:transmembrane transporter activity"/>
    <property type="evidence" value="ECO:0007669"/>
    <property type="project" value="InterPro"/>
</dbReference>
<dbReference type="Proteomes" id="UP000256388">
    <property type="component" value="Unassembled WGS sequence"/>
</dbReference>
<dbReference type="PROSITE" id="PS50850">
    <property type="entry name" value="MFS"/>
    <property type="match status" value="1"/>
</dbReference>
<dbReference type="InterPro" id="IPR004752">
    <property type="entry name" value="AmpG_permease/AT-1"/>
</dbReference>
<reference evidence="9 10" key="1">
    <citation type="submission" date="2018-08" db="EMBL/GenBank/DDBJ databases">
        <title>Genomic Encyclopedia of Type Strains, Phase IV (KMG-IV): sequencing the most valuable type-strain genomes for metagenomic binning, comparative biology and taxonomic classification.</title>
        <authorList>
            <person name="Goeker M."/>
        </authorList>
    </citation>
    <scope>NUCLEOTIDE SEQUENCE [LARGE SCALE GENOMIC DNA]</scope>
    <source>
        <strain evidence="9 10">DSM 23923</strain>
    </source>
</reference>
<evidence type="ECO:0000256" key="7">
    <source>
        <dbReference type="SAM" id="Phobius"/>
    </source>
</evidence>
<evidence type="ECO:0000256" key="6">
    <source>
        <dbReference type="ARBA" id="ARBA00023136"/>
    </source>
</evidence>
<feature type="transmembrane region" description="Helical" evidence="7">
    <location>
        <begin position="331"/>
        <end position="353"/>
    </location>
</feature>
<feature type="domain" description="Major facilitator superfamily (MFS) profile" evidence="8">
    <location>
        <begin position="6"/>
        <end position="389"/>
    </location>
</feature>
<dbReference type="Gene3D" id="1.20.1250.20">
    <property type="entry name" value="MFS general substrate transporter like domains"/>
    <property type="match status" value="2"/>
</dbReference>
<feature type="transmembrane region" description="Helical" evidence="7">
    <location>
        <begin position="277"/>
        <end position="296"/>
    </location>
</feature>
<evidence type="ECO:0000313" key="9">
    <source>
        <dbReference type="EMBL" id="REG11151.1"/>
    </source>
</evidence>
<evidence type="ECO:0000259" key="8">
    <source>
        <dbReference type="PROSITE" id="PS50850"/>
    </source>
</evidence>
<dbReference type="InterPro" id="IPR039309">
    <property type="entry name" value="BT1"/>
</dbReference>
<name>A0A347ZSK1_9CHLR</name>
<dbReference type="SUPFAM" id="SSF103473">
    <property type="entry name" value="MFS general substrate transporter"/>
    <property type="match status" value="1"/>
</dbReference>
<dbReference type="OrthoDB" id="153424at2"/>